<evidence type="ECO:0000313" key="4">
    <source>
        <dbReference type="EMBL" id="GAG61744.1"/>
    </source>
</evidence>
<protein>
    <recommendedName>
        <fullName evidence="3">Cytidyltransferase-like domain-containing protein</fullName>
    </recommendedName>
</protein>
<evidence type="ECO:0000259" key="3">
    <source>
        <dbReference type="Pfam" id="PF01467"/>
    </source>
</evidence>
<dbReference type="EMBL" id="BART01009031">
    <property type="protein sequence ID" value="GAG61744.1"/>
    <property type="molecule type" value="Genomic_DNA"/>
</dbReference>
<dbReference type="Pfam" id="PF01467">
    <property type="entry name" value="CTP_transf_like"/>
    <property type="match status" value="1"/>
</dbReference>
<dbReference type="PANTHER" id="PTHR43793">
    <property type="entry name" value="FAD SYNTHASE"/>
    <property type="match status" value="1"/>
</dbReference>
<comment type="caution">
    <text evidence="4">The sequence shown here is derived from an EMBL/GenBank/DDBJ whole genome shotgun (WGS) entry which is preliminary data.</text>
</comment>
<keyword evidence="2" id="KW-0548">Nucleotidyltransferase</keyword>
<dbReference type="GO" id="GO:0016779">
    <property type="term" value="F:nucleotidyltransferase activity"/>
    <property type="evidence" value="ECO:0007669"/>
    <property type="project" value="UniProtKB-KW"/>
</dbReference>
<accession>X0YY16</accession>
<organism evidence="4">
    <name type="scientific">marine sediment metagenome</name>
    <dbReference type="NCBI Taxonomy" id="412755"/>
    <lineage>
        <taxon>unclassified sequences</taxon>
        <taxon>metagenomes</taxon>
        <taxon>ecological metagenomes</taxon>
    </lineage>
</organism>
<evidence type="ECO:0000256" key="2">
    <source>
        <dbReference type="ARBA" id="ARBA00022695"/>
    </source>
</evidence>
<reference evidence="4" key="1">
    <citation type="journal article" date="2014" name="Front. Microbiol.">
        <title>High frequency of phylogenetically diverse reductive dehalogenase-homologous genes in deep subseafloor sedimentary metagenomes.</title>
        <authorList>
            <person name="Kawai M."/>
            <person name="Futagami T."/>
            <person name="Toyoda A."/>
            <person name="Takaki Y."/>
            <person name="Nishi S."/>
            <person name="Hori S."/>
            <person name="Arai W."/>
            <person name="Tsubouchi T."/>
            <person name="Morono Y."/>
            <person name="Uchiyama I."/>
            <person name="Ito T."/>
            <person name="Fujiyama A."/>
            <person name="Inagaki F."/>
            <person name="Takami H."/>
        </authorList>
    </citation>
    <scope>NUCLEOTIDE SEQUENCE</scope>
    <source>
        <strain evidence="4">Expedition CK06-06</strain>
    </source>
</reference>
<gene>
    <name evidence="4" type="ORF">S01H4_20136</name>
</gene>
<sequence length="108" mass="12303">MIVGLNSDSSVRKIKGPKRPIMSQEERAEILSALEYVDYVVIFKEQTPCQLIKAIKPDIHTKGRDYEMSEFPEANIVKSYGGRIILTPLFKGTSTTSLIKKIIKRYLK</sequence>
<proteinExistence type="predicted"/>
<dbReference type="InterPro" id="IPR050385">
    <property type="entry name" value="Archaeal_FAD_synthase"/>
</dbReference>
<dbReference type="InterPro" id="IPR014729">
    <property type="entry name" value="Rossmann-like_a/b/a_fold"/>
</dbReference>
<dbReference type="InterPro" id="IPR004821">
    <property type="entry name" value="Cyt_trans-like"/>
</dbReference>
<evidence type="ECO:0000256" key="1">
    <source>
        <dbReference type="ARBA" id="ARBA00022679"/>
    </source>
</evidence>
<name>X0YY16_9ZZZZ</name>
<keyword evidence="1" id="KW-0808">Transferase</keyword>
<feature type="domain" description="Cytidyltransferase-like" evidence="3">
    <location>
        <begin position="2"/>
        <end position="69"/>
    </location>
</feature>
<dbReference type="SUPFAM" id="SSF52374">
    <property type="entry name" value="Nucleotidylyl transferase"/>
    <property type="match status" value="1"/>
</dbReference>
<dbReference type="AlphaFoldDB" id="X0YY16"/>
<dbReference type="PANTHER" id="PTHR43793:SF2">
    <property type="entry name" value="BIFUNCTIONAL PROTEIN HLDE"/>
    <property type="match status" value="1"/>
</dbReference>
<dbReference type="Gene3D" id="3.40.50.620">
    <property type="entry name" value="HUPs"/>
    <property type="match status" value="1"/>
</dbReference>